<evidence type="ECO:0000313" key="3">
    <source>
        <dbReference type="Proteomes" id="UP000324222"/>
    </source>
</evidence>
<dbReference type="Proteomes" id="UP000324222">
    <property type="component" value="Unassembled WGS sequence"/>
</dbReference>
<evidence type="ECO:0000256" key="1">
    <source>
        <dbReference type="SAM" id="MobiDB-lite"/>
    </source>
</evidence>
<reference evidence="2 3" key="1">
    <citation type="submission" date="2019-05" db="EMBL/GenBank/DDBJ databases">
        <title>Another draft genome of Portunus trituberculatus and its Hox gene families provides insights of decapod evolution.</title>
        <authorList>
            <person name="Jeong J.-H."/>
            <person name="Song I."/>
            <person name="Kim S."/>
            <person name="Choi T."/>
            <person name="Kim D."/>
            <person name="Ryu S."/>
            <person name="Kim W."/>
        </authorList>
    </citation>
    <scope>NUCLEOTIDE SEQUENCE [LARGE SCALE GENOMIC DNA]</scope>
    <source>
        <tissue evidence="2">Muscle</tissue>
    </source>
</reference>
<dbReference type="EMBL" id="VSRR010103628">
    <property type="protein sequence ID" value="MPC95814.1"/>
    <property type="molecule type" value="Genomic_DNA"/>
</dbReference>
<dbReference type="AlphaFoldDB" id="A0A5B7JU06"/>
<keyword evidence="3" id="KW-1185">Reference proteome</keyword>
<protein>
    <submittedName>
        <fullName evidence="2">Uncharacterized protein</fullName>
    </submittedName>
</protein>
<name>A0A5B7JU06_PORTR</name>
<feature type="compositionally biased region" description="Basic residues" evidence="1">
    <location>
        <begin position="1"/>
        <end position="10"/>
    </location>
</feature>
<gene>
    <name evidence="2" type="ORF">E2C01_091041</name>
</gene>
<feature type="compositionally biased region" description="Basic and acidic residues" evidence="1">
    <location>
        <begin position="77"/>
        <end position="89"/>
    </location>
</feature>
<organism evidence="2 3">
    <name type="scientific">Portunus trituberculatus</name>
    <name type="common">Swimming crab</name>
    <name type="synonym">Neptunus trituberculatus</name>
    <dbReference type="NCBI Taxonomy" id="210409"/>
    <lineage>
        <taxon>Eukaryota</taxon>
        <taxon>Metazoa</taxon>
        <taxon>Ecdysozoa</taxon>
        <taxon>Arthropoda</taxon>
        <taxon>Crustacea</taxon>
        <taxon>Multicrustacea</taxon>
        <taxon>Malacostraca</taxon>
        <taxon>Eumalacostraca</taxon>
        <taxon>Eucarida</taxon>
        <taxon>Decapoda</taxon>
        <taxon>Pleocyemata</taxon>
        <taxon>Brachyura</taxon>
        <taxon>Eubrachyura</taxon>
        <taxon>Portunoidea</taxon>
        <taxon>Portunidae</taxon>
        <taxon>Portuninae</taxon>
        <taxon>Portunus</taxon>
    </lineage>
</organism>
<evidence type="ECO:0000313" key="2">
    <source>
        <dbReference type="EMBL" id="MPC95814.1"/>
    </source>
</evidence>
<proteinExistence type="predicted"/>
<comment type="caution">
    <text evidence="2">The sequence shown here is derived from an EMBL/GenBank/DDBJ whole genome shotgun (WGS) entry which is preliminary data.</text>
</comment>
<feature type="region of interest" description="Disordered" evidence="1">
    <location>
        <begin position="1"/>
        <end position="89"/>
    </location>
</feature>
<sequence length="89" mass="9789">MRRGSKRRNNANKDDVKAQPAQVIRTNCKLHSTSQRPFFRTTKRLAPSASPRHSLAAESAWGEKSRVAGRGTTGRGGNEREKGGGKDEQ</sequence>
<accession>A0A5B7JU06</accession>